<gene>
    <name evidence="2" type="ORF">GCM10008025_21650</name>
</gene>
<feature type="domain" description="N-acetyltransferase" evidence="1">
    <location>
        <begin position="1"/>
        <end position="164"/>
    </location>
</feature>
<dbReference type="GO" id="GO:0016747">
    <property type="term" value="F:acyltransferase activity, transferring groups other than amino-acyl groups"/>
    <property type="evidence" value="ECO:0007669"/>
    <property type="project" value="InterPro"/>
</dbReference>
<accession>A0A916RZL2</accession>
<dbReference type="RefSeq" id="WP_188384682.1">
    <property type="nucleotide sequence ID" value="NZ_BMEY01000010.1"/>
</dbReference>
<dbReference type="EMBL" id="BMEY01000010">
    <property type="protein sequence ID" value="GGA77854.1"/>
    <property type="molecule type" value="Genomic_DNA"/>
</dbReference>
<dbReference type="PANTHER" id="PTHR39173">
    <property type="entry name" value="ACETYLTRANSFERASE"/>
    <property type="match status" value="1"/>
</dbReference>
<dbReference type="AlphaFoldDB" id="A0A916RZL2"/>
<dbReference type="Pfam" id="PF13302">
    <property type="entry name" value="Acetyltransf_3"/>
    <property type="match status" value="1"/>
</dbReference>
<dbReference type="PANTHER" id="PTHR39173:SF1">
    <property type="entry name" value="ACETYLTRANSFERASE"/>
    <property type="match status" value="1"/>
</dbReference>
<evidence type="ECO:0000259" key="1">
    <source>
        <dbReference type="PROSITE" id="PS51186"/>
    </source>
</evidence>
<protein>
    <submittedName>
        <fullName evidence="2">Acetyltransferase</fullName>
    </submittedName>
</protein>
<evidence type="ECO:0000313" key="3">
    <source>
        <dbReference type="Proteomes" id="UP000613512"/>
    </source>
</evidence>
<dbReference type="Proteomes" id="UP000613512">
    <property type="component" value="Unassembled WGS sequence"/>
</dbReference>
<dbReference type="PROSITE" id="PS51186">
    <property type="entry name" value="GNAT"/>
    <property type="match status" value="1"/>
</dbReference>
<sequence length="166" mass="19141">MRLVEPSIEWEQEHCTYIDEWGQNRLIPSSLNLEGYQSYSEFIAELDKRKKGDGKWLPFSSYFLVNDDNRILGMIDIRHELNDFLYRIGGNIGYSVRPTERKKGYATLALKLGLEKCRDLGMKEVLITCDQDNIGSAKVIINNGGVEAHSETDSDGTVKRRFWIYL</sequence>
<name>A0A916RZL2_9BACI</name>
<comment type="caution">
    <text evidence="2">The sequence shown here is derived from an EMBL/GenBank/DDBJ whole genome shotgun (WGS) entry which is preliminary data.</text>
</comment>
<dbReference type="InterPro" id="IPR000182">
    <property type="entry name" value="GNAT_dom"/>
</dbReference>
<evidence type="ECO:0000313" key="2">
    <source>
        <dbReference type="EMBL" id="GGA77854.1"/>
    </source>
</evidence>
<reference evidence="2" key="1">
    <citation type="journal article" date="2014" name="Int. J. Syst. Evol. Microbiol.">
        <title>Complete genome sequence of Corynebacterium casei LMG S-19264T (=DSM 44701T), isolated from a smear-ripened cheese.</title>
        <authorList>
            <consortium name="US DOE Joint Genome Institute (JGI-PGF)"/>
            <person name="Walter F."/>
            <person name="Albersmeier A."/>
            <person name="Kalinowski J."/>
            <person name="Ruckert C."/>
        </authorList>
    </citation>
    <scope>NUCLEOTIDE SEQUENCE</scope>
    <source>
        <strain evidence="2">CGMCC 1.12408</strain>
    </source>
</reference>
<dbReference type="CDD" id="cd04301">
    <property type="entry name" value="NAT_SF"/>
    <property type="match status" value="1"/>
</dbReference>
<dbReference type="InterPro" id="IPR016181">
    <property type="entry name" value="Acyl_CoA_acyltransferase"/>
</dbReference>
<dbReference type="Gene3D" id="3.40.630.30">
    <property type="match status" value="1"/>
</dbReference>
<proteinExistence type="predicted"/>
<dbReference type="SUPFAM" id="SSF55729">
    <property type="entry name" value="Acyl-CoA N-acyltransferases (Nat)"/>
    <property type="match status" value="1"/>
</dbReference>
<organism evidence="2 3">
    <name type="scientific">Ornithinibacillus halotolerans</name>
    <dbReference type="NCBI Taxonomy" id="1274357"/>
    <lineage>
        <taxon>Bacteria</taxon>
        <taxon>Bacillati</taxon>
        <taxon>Bacillota</taxon>
        <taxon>Bacilli</taxon>
        <taxon>Bacillales</taxon>
        <taxon>Bacillaceae</taxon>
        <taxon>Ornithinibacillus</taxon>
    </lineage>
</organism>
<keyword evidence="3" id="KW-1185">Reference proteome</keyword>
<reference evidence="2" key="2">
    <citation type="submission" date="2020-09" db="EMBL/GenBank/DDBJ databases">
        <authorList>
            <person name="Sun Q."/>
            <person name="Zhou Y."/>
        </authorList>
    </citation>
    <scope>NUCLEOTIDE SEQUENCE</scope>
    <source>
        <strain evidence="2">CGMCC 1.12408</strain>
    </source>
</reference>